<evidence type="ECO:0000313" key="10">
    <source>
        <dbReference type="Proteomes" id="UP000183894"/>
    </source>
</evidence>
<comment type="catalytic activity">
    <reaction evidence="1">
        <text>ATP + protein L-histidine = ADP + protein N-phospho-L-histidine.</text>
        <dbReference type="EC" id="2.7.13.3"/>
    </reaction>
</comment>
<dbReference type="InterPro" id="IPR036097">
    <property type="entry name" value="HisK_dim/P_sf"/>
</dbReference>
<dbReference type="AlphaFoldDB" id="A0A1H7R4E2"/>
<dbReference type="InterPro" id="IPR004358">
    <property type="entry name" value="Sig_transdc_His_kin-like_C"/>
</dbReference>
<dbReference type="PANTHER" id="PTHR43711:SF1">
    <property type="entry name" value="HISTIDINE KINASE 1"/>
    <property type="match status" value="1"/>
</dbReference>
<evidence type="ECO:0000256" key="7">
    <source>
        <dbReference type="SAM" id="Phobius"/>
    </source>
</evidence>
<feature type="transmembrane region" description="Helical" evidence="7">
    <location>
        <begin position="152"/>
        <end position="176"/>
    </location>
</feature>
<evidence type="ECO:0000256" key="1">
    <source>
        <dbReference type="ARBA" id="ARBA00000085"/>
    </source>
</evidence>
<dbReference type="EC" id="2.7.13.3" evidence="2"/>
<dbReference type="InterPro" id="IPR003661">
    <property type="entry name" value="HisK_dim/P_dom"/>
</dbReference>
<dbReference type="Pfam" id="PF00512">
    <property type="entry name" value="HisKA"/>
    <property type="match status" value="1"/>
</dbReference>
<dbReference type="InterPro" id="IPR031621">
    <property type="entry name" value="HisKA_7TM"/>
</dbReference>
<dbReference type="SUPFAM" id="SSF47384">
    <property type="entry name" value="Homodimeric domain of signal transducing histidine kinase"/>
    <property type="match status" value="1"/>
</dbReference>
<protein>
    <recommendedName>
        <fullName evidence="2">histidine kinase</fullName>
        <ecNumber evidence="2">2.7.13.3</ecNumber>
    </recommendedName>
</protein>
<feature type="transmembrane region" description="Helical" evidence="7">
    <location>
        <begin position="74"/>
        <end position="95"/>
    </location>
</feature>
<dbReference type="PROSITE" id="PS50109">
    <property type="entry name" value="HIS_KIN"/>
    <property type="match status" value="1"/>
</dbReference>
<dbReference type="Pfam" id="PF08448">
    <property type="entry name" value="PAS_4"/>
    <property type="match status" value="1"/>
</dbReference>
<evidence type="ECO:0000256" key="3">
    <source>
        <dbReference type="ARBA" id="ARBA00022553"/>
    </source>
</evidence>
<dbReference type="OrthoDB" id="8127at2157"/>
<accession>A0A1H7R4E2</accession>
<feature type="transmembrane region" description="Helical" evidence="7">
    <location>
        <begin position="12"/>
        <end position="31"/>
    </location>
</feature>
<keyword evidence="6" id="KW-0902">Two-component regulatory system</keyword>
<evidence type="ECO:0000256" key="5">
    <source>
        <dbReference type="ARBA" id="ARBA00022777"/>
    </source>
</evidence>
<gene>
    <name evidence="9" type="ORF">SAMN04488691_105247</name>
</gene>
<dbReference type="CDD" id="cd00082">
    <property type="entry name" value="HisKA"/>
    <property type="match status" value="1"/>
</dbReference>
<feature type="transmembrane region" description="Helical" evidence="7">
    <location>
        <begin position="107"/>
        <end position="132"/>
    </location>
</feature>
<feature type="transmembrane region" description="Helical" evidence="7">
    <location>
        <begin position="188"/>
        <end position="208"/>
    </location>
</feature>
<dbReference type="PRINTS" id="PR00344">
    <property type="entry name" value="BCTRLSENSOR"/>
</dbReference>
<dbReference type="InterPro" id="IPR005467">
    <property type="entry name" value="His_kinase_dom"/>
</dbReference>
<dbReference type="InterPro" id="IPR003594">
    <property type="entry name" value="HATPase_dom"/>
</dbReference>
<evidence type="ECO:0000256" key="6">
    <source>
        <dbReference type="ARBA" id="ARBA00023012"/>
    </source>
</evidence>
<keyword evidence="7" id="KW-1133">Transmembrane helix</keyword>
<dbReference type="Gene3D" id="1.10.287.130">
    <property type="match status" value="1"/>
</dbReference>
<dbReference type="Proteomes" id="UP000183894">
    <property type="component" value="Unassembled WGS sequence"/>
</dbReference>
<dbReference type="InterPro" id="IPR035965">
    <property type="entry name" value="PAS-like_dom_sf"/>
</dbReference>
<evidence type="ECO:0000313" key="9">
    <source>
        <dbReference type="EMBL" id="SEL54427.1"/>
    </source>
</evidence>
<dbReference type="RefSeq" id="WP_074794590.1">
    <property type="nucleotide sequence ID" value="NZ_FOAD01000005.1"/>
</dbReference>
<dbReference type="SUPFAM" id="SSF55874">
    <property type="entry name" value="ATPase domain of HSP90 chaperone/DNA topoisomerase II/histidine kinase"/>
    <property type="match status" value="1"/>
</dbReference>
<dbReference type="GO" id="GO:0000155">
    <property type="term" value="F:phosphorelay sensor kinase activity"/>
    <property type="evidence" value="ECO:0007669"/>
    <property type="project" value="InterPro"/>
</dbReference>
<dbReference type="Gene3D" id="3.30.450.20">
    <property type="entry name" value="PAS domain"/>
    <property type="match status" value="1"/>
</dbReference>
<dbReference type="CDD" id="cd00075">
    <property type="entry name" value="HATPase"/>
    <property type="match status" value="1"/>
</dbReference>
<evidence type="ECO:0000256" key="4">
    <source>
        <dbReference type="ARBA" id="ARBA00022679"/>
    </source>
</evidence>
<feature type="transmembrane region" description="Helical" evidence="7">
    <location>
        <begin position="43"/>
        <end position="62"/>
    </location>
</feature>
<organism evidence="9 10">
    <name type="scientific">Haloferax larsenii</name>
    <dbReference type="NCBI Taxonomy" id="302484"/>
    <lineage>
        <taxon>Archaea</taxon>
        <taxon>Methanobacteriati</taxon>
        <taxon>Methanobacteriota</taxon>
        <taxon>Stenosarchaea group</taxon>
        <taxon>Halobacteria</taxon>
        <taxon>Halobacteriales</taxon>
        <taxon>Haloferacaceae</taxon>
        <taxon>Haloferax</taxon>
    </lineage>
</organism>
<dbReference type="SMART" id="SM00387">
    <property type="entry name" value="HATPase_c"/>
    <property type="match status" value="1"/>
</dbReference>
<name>A0A1H7R4E2_HALLR</name>
<dbReference type="Gene3D" id="3.30.565.10">
    <property type="entry name" value="Histidine kinase-like ATPase, C-terminal domain"/>
    <property type="match status" value="1"/>
</dbReference>
<evidence type="ECO:0000259" key="8">
    <source>
        <dbReference type="PROSITE" id="PS50109"/>
    </source>
</evidence>
<feature type="domain" description="Histidine kinase" evidence="8">
    <location>
        <begin position="365"/>
        <end position="557"/>
    </location>
</feature>
<dbReference type="InterPro" id="IPR050736">
    <property type="entry name" value="Sensor_HK_Regulatory"/>
</dbReference>
<dbReference type="InterPro" id="IPR013656">
    <property type="entry name" value="PAS_4"/>
</dbReference>
<keyword evidence="7" id="KW-0472">Membrane</keyword>
<dbReference type="Pfam" id="PF02518">
    <property type="entry name" value="HATPase_c"/>
    <property type="match status" value="1"/>
</dbReference>
<reference evidence="9 10" key="1">
    <citation type="submission" date="2016-10" db="EMBL/GenBank/DDBJ databases">
        <authorList>
            <person name="de Groot N.N."/>
        </authorList>
    </citation>
    <scope>NUCLEOTIDE SEQUENCE [LARGE SCALE GENOMIC DNA]</scope>
    <source>
        <strain evidence="9 10">CDM_5</strain>
    </source>
</reference>
<keyword evidence="5 9" id="KW-0418">Kinase</keyword>
<dbReference type="InterPro" id="IPR036890">
    <property type="entry name" value="HATPase_C_sf"/>
</dbReference>
<dbReference type="SUPFAM" id="SSF55785">
    <property type="entry name" value="PYP-like sensor domain (PAS domain)"/>
    <property type="match status" value="1"/>
</dbReference>
<evidence type="ECO:0000256" key="2">
    <source>
        <dbReference type="ARBA" id="ARBA00012438"/>
    </source>
</evidence>
<keyword evidence="4" id="KW-0808">Transferase</keyword>
<keyword evidence="7" id="KW-0812">Transmembrane</keyword>
<keyword evidence="3" id="KW-0597">Phosphoprotein</keyword>
<dbReference type="SMART" id="SM00388">
    <property type="entry name" value="HisKA"/>
    <property type="match status" value="1"/>
</dbReference>
<dbReference type="Pfam" id="PF16927">
    <property type="entry name" value="HisKA_7TM"/>
    <property type="match status" value="1"/>
</dbReference>
<sequence length="573" mass="62095">MNGVSHWQATPYTLPLGVGAGVFVALGVYLLRRRAEQRLVPGTVLGALLLFASGLWMGMYALELSRTDFATKVLLNQLGYVGIAPIPLLWFAYVMRHTDIADLPRSVWAALGTVPVVVIGLVLTNDWHNLIWRHLWISMDSGYAILVNDHGIAFLGYIVYAYVLIVIGLAVLARELVRADGIYRKQTAGLLVGGAVPAIAGVVYVLGASPVTGLNLPTLAFSFASGTVAWSVFRHRLFTLVPVAWESAVESMDIAAFVLDANDTILAANSAGETCLRVDLDDAYGRSASAVLPDTLVATLGDETDSEVTLTCDGDTKDVLVETNALGEDAVAAGRLLLVRDITDRKERERQLERQNERLDEFASVVSHDLRNPLTVARGYLELAHETGEDAHFERIEESHDRMEAIIEDLLTLARRGETLSDLSPVDIATVAREAWDGVAAENVTADVAVDRTIMADRGRLRQLFENLFRNSAEHGVTDGGSSVTVVVDTLDDGFYVEDDGPGIPEADREQVFERGYTTHDDGTGLGLPIVHSVAEAHGWSVDLTTGEAGGARFEFRGVEDVQDTATPEITTD</sequence>
<dbReference type="EMBL" id="FOAD01000005">
    <property type="protein sequence ID" value="SEL54427.1"/>
    <property type="molecule type" value="Genomic_DNA"/>
</dbReference>
<proteinExistence type="predicted"/>
<dbReference type="PANTHER" id="PTHR43711">
    <property type="entry name" value="TWO-COMPONENT HISTIDINE KINASE"/>
    <property type="match status" value="1"/>
</dbReference>